<protein>
    <recommendedName>
        <fullName evidence="4">DUF481 domain-containing protein</fullName>
    </recommendedName>
</protein>
<dbReference type="AlphaFoldDB" id="A0A317CDG0"/>
<proteinExistence type="predicted"/>
<evidence type="ECO:0000313" key="2">
    <source>
        <dbReference type="EMBL" id="PWQ96141.1"/>
    </source>
</evidence>
<keyword evidence="1" id="KW-0732">Signal</keyword>
<evidence type="ECO:0008006" key="4">
    <source>
        <dbReference type="Google" id="ProtNLM"/>
    </source>
</evidence>
<keyword evidence="3" id="KW-1185">Reference proteome</keyword>
<dbReference type="Proteomes" id="UP000245539">
    <property type="component" value="Unassembled WGS sequence"/>
</dbReference>
<feature type="chain" id="PRO_5016277702" description="DUF481 domain-containing protein" evidence="1">
    <location>
        <begin position="25"/>
        <end position="396"/>
    </location>
</feature>
<evidence type="ECO:0000313" key="3">
    <source>
        <dbReference type="Proteomes" id="UP000245539"/>
    </source>
</evidence>
<evidence type="ECO:0000256" key="1">
    <source>
        <dbReference type="SAM" id="SignalP"/>
    </source>
</evidence>
<dbReference type="OrthoDB" id="5824136at2"/>
<sequence length="396" mass="42536">MKSNTKLATAISAALFSVSSMSFAEVTLYDYTEATSSYEDAYITGQFSATDGNQGQSGYNADLSLDLDRVYSSPNRNISTKLQAEGSVNRGTTKGVGSTSNYIVNGSVTADNYFRPGSKGAFWYGSADAGVKKDAEDPFAKVGVGLGYGRVVNVTPMAKAIRLMEALRAQGALKADPSKATYQQVANIISRESEYKSKYGAASYDQQWITDIEKALVSSGQINGTMSAGAVIKTSDVLQNEFISTRKYGWLVRAGLGAVISNYDGTDGGDPSLDLGAEYHRPLNNSTQLSNVASLSTIYGDGDAAYQVNNALTLTHELTDKIDWENSWLLDYSKSGDSAIEDVTSNALSSTFRYYLDNQLDLTLTAKALKVDDGISNNGNDDVDTSLNMGVSYRLR</sequence>
<feature type="signal peptide" evidence="1">
    <location>
        <begin position="1"/>
        <end position="24"/>
    </location>
</feature>
<organism evidence="2 3">
    <name type="scientific">Leucothrix pacifica</name>
    <dbReference type="NCBI Taxonomy" id="1247513"/>
    <lineage>
        <taxon>Bacteria</taxon>
        <taxon>Pseudomonadati</taxon>
        <taxon>Pseudomonadota</taxon>
        <taxon>Gammaproteobacteria</taxon>
        <taxon>Thiotrichales</taxon>
        <taxon>Thiotrichaceae</taxon>
        <taxon>Leucothrix</taxon>
    </lineage>
</organism>
<name>A0A317CDG0_9GAMM</name>
<comment type="caution">
    <text evidence="2">The sequence shown here is derived from an EMBL/GenBank/DDBJ whole genome shotgun (WGS) entry which is preliminary data.</text>
</comment>
<gene>
    <name evidence="2" type="ORF">DKW60_13375</name>
</gene>
<dbReference type="EMBL" id="QGKM01000038">
    <property type="protein sequence ID" value="PWQ96141.1"/>
    <property type="molecule type" value="Genomic_DNA"/>
</dbReference>
<accession>A0A317CDG0</accession>
<reference evidence="2 3" key="1">
    <citation type="submission" date="2018-05" db="EMBL/GenBank/DDBJ databases">
        <title>Leucothrix arctica sp. nov., isolated from Arctic seawater.</title>
        <authorList>
            <person name="Choi A."/>
            <person name="Baek K."/>
        </authorList>
    </citation>
    <scope>NUCLEOTIDE SEQUENCE [LARGE SCALE GENOMIC DNA]</scope>
    <source>
        <strain evidence="2 3">JCM 18388</strain>
    </source>
</reference>
<dbReference type="RefSeq" id="WP_109838161.1">
    <property type="nucleotide sequence ID" value="NZ_QGKM01000038.1"/>
</dbReference>